<keyword evidence="2" id="KW-1185">Reference proteome</keyword>
<dbReference type="KEGG" id="amr:AM1_H0111"/>
<evidence type="ECO:0000313" key="1">
    <source>
        <dbReference type="EMBL" id="ABW33461.1"/>
    </source>
</evidence>
<dbReference type="OrthoDB" id="9858500at2"/>
<protein>
    <submittedName>
        <fullName evidence="1">Uncharacterized protein</fullName>
    </submittedName>
</protein>
<dbReference type="HOGENOM" id="CLU_1922933_0_0_3"/>
<dbReference type="AlphaFoldDB" id="A8ZR25"/>
<dbReference type="RefSeq" id="WP_012168520.1">
    <property type="nucleotide sequence ID" value="NC_009933.1"/>
</dbReference>
<keyword evidence="1" id="KW-0614">Plasmid</keyword>
<evidence type="ECO:0000313" key="2">
    <source>
        <dbReference type="Proteomes" id="UP000000268"/>
    </source>
</evidence>
<accession>A8ZR25</accession>
<gene>
    <name evidence="1" type="ordered locus">AM1_H0111</name>
</gene>
<dbReference type="Proteomes" id="UP000000268">
    <property type="component" value="Plasmid pREB8"/>
</dbReference>
<dbReference type="EMBL" id="CP000845">
    <property type="protein sequence ID" value="ABW33461.1"/>
    <property type="molecule type" value="Genomic_DNA"/>
</dbReference>
<sequence>MKQPKFDENSSDQETFAPFILDNCMNSEWKDVRLIFGEWEWFEENFGTETFDGYYFNGYGLQGLVMAVRLDANLDVEPETIHYNSEGDICNIHFTEMAEAITTANLASEMIKDKAQLKRAIQVARENGFED</sequence>
<organism evidence="1 2">
    <name type="scientific">Acaryochloris marina (strain MBIC 11017)</name>
    <dbReference type="NCBI Taxonomy" id="329726"/>
    <lineage>
        <taxon>Bacteria</taxon>
        <taxon>Bacillati</taxon>
        <taxon>Cyanobacteriota</taxon>
        <taxon>Cyanophyceae</taxon>
        <taxon>Acaryochloridales</taxon>
        <taxon>Acaryochloridaceae</taxon>
        <taxon>Acaryochloris</taxon>
    </lineage>
</organism>
<name>A8ZR25_ACAM1</name>
<geneLocation type="plasmid" evidence="1 2">
    <name>pREB8</name>
</geneLocation>
<proteinExistence type="predicted"/>
<reference evidence="1 2" key="1">
    <citation type="journal article" date="2008" name="Proc. Natl. Acad. Sci. U.S.A.">
        <title>Niche adaptation and genome expansion in the chlorophyll d-producing cyanobacterium Acaryochloris marina.</title>
        <authorList>
            <person name="Swingley W.D."/>
            <person name="Chen M."/>
            <person name="Cheung P.C."/>
            <person name="Conrad A.L."/>
            <person name="Dejesa L.C."/>
            <person name="Hao J."/>
            <person name="Honchak B.M."/>
            <person name="Karbach L.E."/>
            <person name="Kurdoglu A."/>
            <person name="Lahiri S."/>
            <person name="Mastrian S.D."/>
            <person name="Miyashita H."/>
            <person name="Page L."/>
            <person name="Ramakrishna P."/>
            <person name="Satoh S."/>
            <person name="Sattley W.M."/>
            <person name="Shimada Y."/>
            <person name="Taylor H.L."/>
            <person name="Tomo T."/>
            <person name="Tsuchiya T."/>
            <person name="Wang Z.T."/>
            <person name="Raymond J."/>
            <person name="Mimuro M."/>
            <person name="Blankenship R.E."/>
            <person name="Touchman J.W."/>
        </authorList>
    </citation>
    <scope>NUCLEOTIDE SEQUENCE [LARGE SCALE GENOMIC DNA]</scope>
    <source>
        <strain evidence="2">MBIC 11017</strain>
        <plasmid evidence="2">Plasmid pREB8</plasmid>
    </source>
</reference>